<dbReference type="KEGG" id="spsr:EGC80_09705"/>
<dbReference type="Proteomes" id="UP000273778">
    <property type="component" value="Chromosome"/>
</dbReference>
<evidence type="ECO:0000313" key="5">
    <source>
        <dbReference type="Proteomes" id="UP000273778"/>
    </source>
</evidence>
<sequence length="167" mass="18942">MQGAPSIVDTQSEPLNPDSSASINGHPAIIDAFIDMYQKLNKDNLSMLAQVYRDDIRFQDPLHKVEGIAPLTRYFANMYQNVTHIEFDIKEVVISANQQQAGLYWTMTYSHPKLNKGQSINVEGMSQLRFSDKIFAHRDYFDVGQMLYEQVPFLGGLIGLLKNRAGK</sequence>
<dbReference type="EMBL" id="CP034073">
    <property type="protein sequence ID" value="AZG35168.1"/>
    <property type="molecule type" value="Genomic_DNA"/>
</dbReference>
<keyword evidence="5" id="KW-1185">Reference proteome</keyword>
<feature type="compositionally biased region" description="Polar residues" evidence="1">
    <location>
        <begin position="8"/>
        <end position="22"/>
    </location>
</feature>
<dbReference type="AlphaFoldDB" id="A0A3N4EFM4"/>
<evidence type="ECO:0000256" key="1">
    <source>
        <dbReference type="SAM" id="MobiDB-lite"/>
    </source>
</evidence>
<dbReference type="OrthoDB" id="1115105at2"/>
<evidence type="ECO:0000313" key="4">
    <source>
        <dbReference type="EMBL" id="RPA33030.1"/>
    </source>
</evidence>
<dbReference type="EMBL" id="RKKB01000002">
    <property type="protein sequence ID" value="RPA33030.1"/>
    <property type="molecule type" value="Genomic_DNA"/>
</dbReference>
<evidence type="ECO:0000313" key="3">
    <source>
        <dbReference type="EMBL" id="AZG35168.1"/>
    </source>
</evidence>
<evidence type="ECO:0000259" key="2">
    <source>
        <dbReference type="Pfam" id="PF12680"/>
    </source>
</evidence>
<dbReference type="SUPFAM" id="SSF54427">
    <property type="entry name" value="NTF2-like"/>
    <property type="match status" value="1"/>
</dbReference>
<dbReference type="Gene3D" id="3.10.450.50">
    <property type="match status" value="1"/>
</dbReference>
<feature type="domain" description="SnoaL-like" evidence="2">
    <location>
        <begin position="35"/>
        <end position="132"/>
    </location>
</feature>
<name>A0A3N4EFM4_9GAMM</name>
<reference evidence="3 5" key="1">
    <citation type="submission" date="2018-11" db="EMBL/GenBank/DDBJ databases">
        <title>Shewanella sp. M2.</title>
        <authorList>
            <person name="Hwang Y.J."/>
            <person name="Hwang C.Y."/>
        </authorList>
    </citation>
    <scope>NUCLEOTIDE SEQUENCE [LARGE SCALE GENOMIC DNA]</scope>
    <source>
        <strain evidence="3 5">M2</strain>
    </source>
</reference>
<reference evidence="4" key="3">
    <citation type="submission" date="2018-11" db="EMBL/GenBank/DDBJ databases">
        <authorList>
            <person name="Hwang Y.J."/>
            <person name="Hwang C.Y."/>
        </authorList>
    </citation>
    <scope>NUCLEOTIDE SEQUENCE</scope>
    <source>
        <strain evidence="4">R106</strain>
    </source>
</reference>
<dbReference type="InterPro" id="IPR037401">
    <property type="entry name" value="SnoaL-like"/>
</dbReference>
<gene>
    <name evidence="4" type="ORF">EGC77_06625</name>
    <name evidence="3" type="ORF">EGC80_09705</name>
</gene>
<dbReference type="Proteomes" id="UP000278855">
    <property type="component" value="Unassembled WGS sequence"/>
</dbReference>
<accession>A0A3N4EFM4</accession>
<dbReference type="InterPro" id="IPR032710">
    <property type="entry name" value="NTF2-like_dom_sf"/>
</dbReference>
<feature type="region of interest" description="Disordered" evidence="1">
    <location>
        <begin position="1"/>
        <end position="22"/>
    </location>
</feature>
<protein>
    <submittedName>
        <fullName evidence="4">Nuclear transport factor 2 family protein</fullName>
    </submittedName>
</protein>
<evidence type="ECO:0000313" key="6">
    <source>
        <dbReference type="Proteomes" id="UP000278855"/>
    </source>
</evidence>
<proteinExistence type="predicted"/>
<dbReference type="Pfam" id="PF12680">
    <property type="entry name" value="SnoaL_2"/>
    <property type="match status" value="1"/>
</dbReference>
<reference evidence="6" key="2">
    <citation type="submission" date="2018-11" db="EMBL/GenBank/DDBJ databases">
        <title>Shewanella sp. R106.</title>
        <authorList>
            <person name="Hwang Y.J."/>
            <person name="Hwang C.Y."/>
        </authorList>
    </citation>
    <scope>NUCLEOTIDE SEQUENCE [LARGE SCALE GENOMIC DNA]</scope>
    <source>
        <strain evidence="6">R106</strain>
    </source>
</reference>
<organism evidence="4 6">
    <name type="scientific">Shewanella psychromarinicola</name>
    <dbReference type="NCBI Taxonomy" id="2487742"/>
    <lineage>
        <taxon>Bacteria</taxon>
        <taxon>Pseudomonadati</taxon>
        <taxon>Pseudomonadota</taxon>
        <taxon>Gammaproteobacteria</taxon>
        <taxon>Alteromonadales</taxon>
        <taxon>Shewanellaceae</taxon>
        <taxon>Shewanella</taxon>
    </lineage>
</organism>